<dbReference type="RefSeq" id="WP_332289949.1">
    <property type="nucleotide sequence ID" value="NZ_JAZIBG010000028.1"/>
</dbReference>
<evidence type="ECO:0000256" key="5">
    <source>
        <dbReference type="ARBA" id="ARBA00023004"/>
    </source>
</evidence>
<keyword evidence="1" id="KW-0285">Flavoprotein</keyword>
<dbReference type="InterPro" id="IPR006058">
    <property type="entry name" value="2Fe2S_fd_BS"/>
</dbReference>
<dbReference type="CDD" id="cd06185">
    <property type="entry name" value="PDR_like"/>
    <property type="match status" value="1"/>
</dbReference>
<dbReference type="GO" id="GO:0046872">
    <property type="term" value="F:metal ion binding"/>
    <property type="evidence" value="ECO:0007669"/>
    <property type="project" value="UniProtKB-KW"/>
</dbReference>
<accession>A0AAW9QDH6</accession>
<dbReference type="PROSITE" id="PS51384">
    <property type="entry name" value="FAD_FR"/>
    <property type="match status" value="1"/>
</dbReference>
<name>A0AAW9QDH6_9BURK</name>
<dbReference type="Gene3D" id="2.40.30.10">
    <property type="entry name" value="Translation factors"/>
    <property type="match status" value="1"/>
</dbReference>
<dbReference type="GO" id="GO:0016491">
    <property type="term" value="F:oxidoreductase activity"/>
    <property type="evidence" value="ECO:0007669"/>
    <property type="project" value="UniProtKB-KW"/>
</dbReference>
<dbReference type="PROSITE" id="PS51085">
    <property type="entry name" value="2FE2S_FER_2"/>
    <property type="match status" value="1"/>
</dbReference>
<dbReference type="SUPFAM" id="SSF63380">
    <property type="entry name" value="Riboflavin synthase domain-like"/>
    <property type="match status" value="1"/>
</dbReference>
<keyword evidence="6" id="KW-0411">Iron-sulfur</keyword>
<reference evidence="9 10" key="1">
    <citation type="submission" date="2024-02" db="EMBL/GenBank/DDBJ databases">
        <title>Genome sequence of Aquincola sp. MAHUQ-54.</title>
        <authorList>
            <person name="Huq M.A."/>
        </authorList>
    </citation>
    <scope>NUCLEOTIDE SEQUENCE [LARGE SCALE GENOMIC DNA]</scope>
    <source>
        <strain evidence="9 10">MAHUQ-54</strain>
    </source>
</reference>
<proteinExistence type="predicted"/>
<evidence type="ECO:0000256" key="2">
    <source>
        <dbReference type="ARBA" id="ARBA00022714"/>
    </source>
</evidence>
<dbReference type="GO" id="GO:0051537">
    <property type="term" value="F:2 iron, 2 sulfur cluster binding"/>
    <property type="evidence" value="ECO:0007669"/>
    <property type="project" value="UniProtKB-KW"/>
</dbReference>
<dbReference type="Gene3D" id="3.10.20.30">
    <property type="match status" value="1"/>
</dbReference>
<evidence type="ECO:0000256" key="1">
    <source>
        <dbReference type="ARBA" id="ARBA00022630"/>
    </source>
</evidence>
<keyword evidence="2" id="KW-0001">2Fe-2S</keyword>
<dbReference type="PANTHER" id="PTHR47354:SF1">
    <property type="entry name" value="CARNITINE MONOOXYGENASE REDUCTASE SUBUNIT"/>
    <property type="match status" value="1"/>
</dbReference>
<dbReference type="InterPro" id="IPR017927">
    <property type="entry name" value="FAD-bd_FR_type"/>
</dbReference>
<gene>
    <name evidence="9" type="ORF">V4F39_13195</name>
</gene>
<dbReference type="Pfam" id="PF00111">
    <property type="entry name" value="Fer2"/>
    <property type="match status" value="1"/>
</dbReference>
<dbReference type="InterPro" id="IPR039261">
    <property type="entry name" value="FNR_nucleotide-bd"/>
</dbReference>
<evidence type="ECO:0000259" key="7">
    <source>
        <dbReference type="PROSITE" id="PS51085"/>
    </source>
</evidence>
<dbReference type="PRINTS" id="PR00409">
    <property type="entry name" value="PHDIOXRDTASE"/>
</dbReference>
<keyword evidence="4 9" id="KW-0560">Oxidoreductase</keyword>
<dbReference type="Gene3D" id="3.40.50.80">
    <property type="entry name" value="Nucleotide-binding domain of ferredoxin-NADP reductase (FNR) module"/>
    <property type="match status" value="1"/>
</dbReference>
<dbReference type="InterPro" id="IPR036010">
    <property type="entry name" value="2Fe-2S_ferredoxin-like_sf"/>
</dbReference>
<evidence type="ECO:0000256" key="4">
    <source>
        <dbReference type="ARBA" id="ARBA00023002"/>
    </source>
</evidence>
<dbReference type="InterPro" id="IPR050415">
    <property type="entry name" value="MRET"/>
</dbReference>
<evidence type="ECO:0000256" key="6">
    <source>
        <dbReference type="ARBA" id="ARBA00023014"/>
    </source>
</evidence>
<sequence>MSSPTLNALVYAMRHEADGIVSVEFRPAAPGVEFPPFEAGSHIDLHLPNGLVRSYSLCNPSSDRGRYVVGILNDRKSRGGSRYVHQQLRVGSTLPISTPRNNFKLQEEAPRSVLVSGGIGVTPIWCMLQRLVALGRPVELVYCARTRKEAAFIADIEALAADKGVAVTWHFDEERGAPPALAELLAGKGADSHFYCCGPTPMLDAFEKTCEQLGYANAHIERFAAVHVEAPAATTTFVVECERSGKTVEVPPGKSILDSLLDAGLSPDHSCKEGVCGACETAVIEFDGELDHRDGILTKIERESGRTMMICVSSCKGKRLVLDV</sequence>
<evidence type="ECO:0000256" key="3">
    <source>
        <dbReference type="ARBA" id="ARBA00022723"/>
    </source>
</evidence>
<keyword evidence="3" id="KW-0479">Metal-binding</keyword>
<organism evidence="9 10">
    <name type="scientific">Aquincola agrisoli</name>
    <dbReference type="NCBI Taxonomy" id="3119538"/>
    <lineage>
        <taxon>Bacteria</taxon>
        <taxon>Pseudomonadati</taxon>
        <taxon>Pseudomonadota</taxon>
        <taxon>Betaproteobacteria</taxon>
        <taxon>Burkholderiales</taxon>
        <taxon>Sphaerotilaceae</taxon>
        <taxon>Aquincola</taxon>
    </lineage>
</organism>
<dbReference type="InterPro" id="IPR001433">
    <property type="entry name" value="OxRdtase_FAD/NAD-bd"/>
</dbReference>
<dbReference type="SUPFAM" id="SSF54292">
    <property type="entry name" value="2Fe-2S ferredoxin-like"/>
    <property type="match status" value="1"/>
</dbReference>
<dbReference type="Proteomes" id="UP001336250">
    <property type="component" value="Unassembled WGS sequence"/>
</dbReference>
<dbReference type="InterPro" id="IPR001041">
    <property type="entry name" value="2Fe-2S_ferredoxin-type"/>
</dbReference>
<evidence type="ECO:0000313" key="9">
    <source>
        <dbReference type="EMBL" id="MEF7614872.1"/>
    </source>
</evidence>
<feature type="domain" description="2Fe-2S ferredoxin-type" evidence="7">
    <location>
        <begin position="233"/>
        <end position="324"/>
    </location>
</feature>
<dbReference type="AlphaFoldDB" id="A0AAW9QDH6"/>
<dbReference type="InterPro" id="IPR017938">
    <property type="entry name" value="Riboflavin_synthase-like_b-brl"/>
</dbReference>
<dbReference type="EC" id="1.-.-.-" evidence="9"/>
<evidence type="ECO:0000259" key="8">
    <source>
        <dbReference type="PROSITE" id="PS51384"/>
    </source>
</evidence>
<dbReference type="InterPro" id="IPR012675">
    <property type="entry name" value="Beta-grasp_dom_sf"/>
</dbReference>
<dbReference type="SUPFAM" id="SSF52343">
    <property type="entry name" value="Ferredoxin reductase-like, C-terminal NADP-linked domain"/>
    <property type="match status" value="1"/>
</dbReference>
<evidence type="ECO:0000313" key="10">
    <source>
        <dbReference type="Proteomes" id="UP001336250"/>
    </source>
</evidence>
<feature type="domain" description="FAD-binding FR-type" evidence="8">
    <location>
        <begin position="3"/>
        <end position="106"/>
    </location>
</feature>
<keyword evidence="10" id="KW-1185">Reference proteome</keyword>
<dbReference type="CDD" id="cd00207">
    <property type="entry name" value="fer2"/>
    <property type="match status" value="1"/>
</dbReference>
<protein>
    <submittedName>
        <fullName evidence="9">PDR/VanB family oxidoreductase</fullName>
        <ecNumber evidence="9">1.-.-.-</ecNumber>
    </submittedName>
</protein>
<dbReference type="PROSITE" id="PS00197">
    <property type="entry name" value="2FE2S_FER_1"/>
    <property type="match status" value="1"/>
</dbReference>
<dbReference type="EMBL" id="JAZIBG010000028">
    <property type="protein sequence ID" value="MEF7614872.1"/>
    <property type="molecule type" value="Genomic_DNA"/>
</dbReference>
<comment type="caution">
    <text evidence="9">The sequence shown here is derived from an EMBL/GenBank/DDBJ whole genome shotgun (WGS) entry which is preliminary data.</text>
</comment>
<dbReference type="PANTHER" id="PTHR47354">
    <property type="entry name" value="NADH OXIDOREDUCTASE HCR"/>
    <property type="match status" value="1"/>
</dbReference>
<keyword evidence="5" id="KW-0408">Iron</keyword>
<dbReference type="Pfam" id="PF00175">
    <property type="entry name" value="NAD_binding_1"/>
    <property type="match status" value="1"/>
</dbReference>